<keyword evidence="2" id="KW-1185">Reference proteome</keyword>
<organism evidence="1 2">
    <name type="scientific">Gracilibacillus pellucidus</name>
    <dbReference type="NCBI Taxonomy" id="3095368"/>
    <lineage>
        <taxon>Bacteria</taxon>
        <taxon>Bacillati</taxon>
        <taxon>Bacillota</taxon>
        <taxon>Bacilli</taxon>
        <taxon>Bacillales</taxon>
        <taxon>Bacillaceae</taxon>
        <taxon>Gracilibacillus</taxon>
    </lineage>
</organism>
<proteinExistence type="predicted"/>
<sequence length="105" mass="11294">MNWIILIFAGLFEVVGVNGMQRVADGKKASGFVFILVGFSLSLGLLSIAMLTIPLGVAYAVWTGMGTVGSVVLGMLFYHDSVDRKRIFFLSLIVIAVIGLRIVSN</sequence>
<dbReference type="Proteomes" id="UP001277972">
    <property type="component" value="Unassembled WGS sequence"/>
</dbReference>
<comment type="caution">
    <text evidence="1">The sequence shown here is derived from an EMBL/GenBank/DDBJ whole genome shotgun (WGS) entry which is preliminary data.</text>
</comment>
<protein>
    <submittedName>
        <fullName evidence="1">Multidrug efflux SMR transporter</fullName>
    </submittedName>
</protein>
<evidence type="ECO:0000313" key="2">
    <source>
        <dbReference type="Proteomes" id="UP001277972"/>
    </source>
</evidence>
<dbReference type="EMBL" id="JAWZSR010000001">
    <property type="protein sequence ID" value="MDX8044966.1"/>
    <property type="molecule type" value="Genomic_DNA"/>
</dbReference>
<name>A0ACC6M1Z5_9BACI</name>
<gene>
    <name evidence="1" type="ORF">SH601_03110</name>
</gene>
<accession>A0ACC6M1Z5</accession>
<reference evidence="1" key="1">
    <citation type="submission" date="2023-11" db="EMBL/GenBank/DDBJ databases">
        <title>Gracilibacillus pellucida a moderately halophilic bacterium isolated from saline soil in Xinjiang province.</title>
        <authorList>
            <person name="Zhang Z."/>
            <person name="Tan F."/>
            <person name="Wang Y."/>
            <person name="Xia M."/>
        </authorList>
    </citation>
    <scope>NUCLEOTIDE SEQUENCE</scope>
    <source>
        <strain evidence="1">S3-1-1</strain>
    </source>
</reference>
<evidence type="ECO:0000313" key="1">
    <source>
        <dbReference type="EMBL" id="MDX8044966.1"/>
    </source>
</evidence>